<evidence type="ECO:0000313" key="2">
    <source>
        <dbReference type="EMBL" id="TEW69479.1"/>
    </source>
</evidence>
<protein>
    <recommendedName>
        <fullName evidence="5">TonB C-terminal domain-containing protein</fullName>
    </recommendedName>
</protein>
<organism evidence="2 3">
    <name type="scientific">Mucilaginibacter phyllosphaerae</name>
    <dbReference type="NCBI Taxonomy" id="1812349"/>
    <lineage>
        <taxon>Bacteria</taxon>
        <taxon>Pseudomonadati</taxon>
        <taxon>Bacteroidota</taxon>
        <taxon>Sphingobacteriia</taxon>
        <taxon>Sphingobacteriales</taxon>
        <taxon>Sphingobacteriaceae</taxon>
        <taxon>Mucilaginibacter</taxon>
    </lineage>
</organism>
<dbReference type="RefSeq" id="WP_134335306.1">
    <property type="nucleotide sequence ID" value="NZ_BMCZ01000007.1"/>
</dbReference>
<dbReference type="OrthoDB" id="797630at2"/>
<comment type="caution">
    <text evidence="2">The sequence shown here is derived from an EMBL/GenBank/DDBJ whole genome shotgun (WGS) entry which is preliminary data.</text>
</comment>
<proteinExistence type="predicted"/>
<dbReference type="EMBL" id="JACIEG010000001">
    <property type="protein sequence ID" value="MBB3967453.1"/>
    <property type="molecule type" value="Genomic_DNA"/>
</dbReference>
<gene>
    <name evidence="2" type="ORF">E2R65_04730</name>
    <name evidence="1" type="ORF">GGR35_000039</name>
</gene>
<dbReference type="EMBL" id="SNQG01000001">
    <property type="protein sequence ID" value="TEW69479.1"/>
    <property type="molecule type" value="Genomic_DNA"/>
</dbReference>
<evidence type="ECO:0000313" key="3">
    <source>
        <dbReference type="Proteomes" id="UP000297248"/>
    </source>
</evidence>
<reference evidence="2" key="2">
    <citation type="submission" date="2019-03" db="EMBL/GenBank/DDBJ databases">
        <authorList>
            <person name="Yan Y.-Q."/>
            <person name="Du Z.-J."/>
        </authorList>
    </citation>
    <scope>NUCLEOTIDE SEQUENCE</scope>
    <source>
        <strain evidence="2">PP-F2FG21</strain>
    </source>
</reference>
<reference evidence="2 3" key="1">
    <citation type="journal article" date="2016" name="Int. J. Syst. Evol. Microbiol.">
        <title>Proposal of Mucilaginibacter phyllosphaerae sp. nov. isolated from the phyllosphere of Galium album.</title>
        <authorList>
            <person name="Aydogan E.L."/>
            <person name="Busse H.J."/>
            <person name="Moser G."/>
            <person name="Muller C."/>
            <person name="Kampfer P."/>
            <person name="Glaeser S.P."/>
        </authorList>
    </citation>
    <scope>NUCLEOTIDE SEQUENCE [LARGE SCALE GENOMIC DNA]</scope>
    <source>
        <strain evidence="2 3">PP-F2FG21</strain>
    </source>
</reference>
<dbReference type="Proteomes" id="UP000297248">
    <property type="component" value="Unassembled WGS sequence"/>
</dbReference>
<evidence type="ECO:0008006" key="5">
    <source>
        <dbReference type="Google" id="ProtNLM"/>
    </source>
</evidence>
<evidence type="ECO:0000313" key="1">
    <source>
        <dbReference type="EMBL" id="MBB3967453.1"/>
    </source>
</evidence>
<keyword evidence="4" id="KW-1185">Reference proteome</keyword>
<sequence>MKNNLIILIIILSSPLVLSAQKKQVLNYNKVSGYIFKNYHPDSSALAKYCGIGCVFVKFKVSAQGKIINLSFSGDTDSTKFITDELVSAVNSITQDRELIAFLKISKRE</sequence>
<accession>A0A4Y8AMH0</accession>
<name>A0A4Y8AMH0_9SPHI</name>
<evidence type="ECO:0000313" key="4">
    <source>
        <dbReference type="Proteomes" id="UP000583101"/>
    </source>
</evidence>
<dbReference type="AlphaFoldDB" id="A0A4Y8AMH0"/>
<dbReference type="Proteomes" id="UP000583101">
    <property type="component" value="Unassembled WGS sequence"/>
</dbReference>
<reference evidence="1 4" key="3">
    <citation type="submission" date="2020-08" db="EMBL/GenBank/DDBJ databases">
        <title>Genomic Encyclopedia of Type Strains, Phase IV (KMG-IV): sequencing the most valuable type-strain genomes for metagenomic binning, comparative biology and taxonomic classification.</title>
        <authorList>
            <person name="Goeker M."/>
        </authorList>
    </citation>
    <scope>NUCLEOTIDE SEQUENCE [LARGE SCALE GENOMIC DNA]</scope>
    <source>
        <strain evidence="1 4">DSM 100995</strain>
    </source>
</reference>